<dbReference type="EMBL" id="LGTO01000007">
    <property type="protein sequence ID" value="KNE19172.1"/>
    <property type="molecule type" value="Genomic_DNA"/>
</dbReference>
<evidence type="ECO:0008006" key="4">
    <source>
        <dbReference type="Google" id="ProtNLM"/>
    </source>
</evidence>
<dbReference type="RefSeq" id="WP_050351679.1">
    <property type="nucleotide sequence ID" value="NZ_BOSN01000006.1"/>
</dbReference>
<dbReference type="NCBIfam" id="TIGR03732">
    <property type="entry name" value="lanti_perm_MutE"/>
    <property type="match status" value="1"/>
</dbReference>
<dbReference type="GeneID" id="66872214"/>
<evidence type="ECO:0000313" key="2">
    <source>
        <dbReference type="EMBL" id="KNE19172.1"/>
    </source>
</evidence>
<dbReference type="Proteomes" id="UP000036780">
    <property type="component" value="Unassembled WGS sequence"/>
</dbReference>
<feature type="transmembrane region" description="Helical" evidence="1">
    <location>
        <begin position="222"/>
        <end position="245"/>
    </location>
</feature>
<dbReference type="PATRIC" id="fig|1473.5.peg.850"/>
<name>A0A0L0QKR0_VIRPA</name>
<gene>
    <name evidence="2" type="ORF">AFK71_11550</name>
</gene>
<comment type="caution">
    <text evidence="2">The sequence shown here is derived from an EMBL/GenBank/DDBJ whole genome shotgun (WGS) entry which is preliminary data.</text>
</comment>
<accession>A0A0L0QKR0</accession>
<dbReference type="CDD" id="cd21807">
    <property type="entry name" value="ABC-2_lan_permease_MutE_EpiE-like"/>
    <property type="match status" value="1"/>
</dbReference>
<keyword evidence="3" id="KW-1185">Reference proteome</keyword>
<sequence>MIGYLKAERIKMKATISKRLLFIIPLFFLVFSMFTAQFITKIGKFNGYLAQMFNQWPLIFLPIGLAIACSLNISLEKKSGNYKAIIANNLSLSKTWYSKIINMAFYQSLSSILIIVVAVGGSILTYGEVPNVLTIIYTTTLITLAALPLIPFNFILSQYFGTIITMITNLLGAFISVIWLAPYSRFWWTPWANMLRIPAALMGIHPNGTAIAPGSHLQDTTVLGVSIVISVLYFVLLFILSTFAFKKKVMK</sequence>
<feature type="transmembrane region" description="Helical" evidence="1">
    <location>
        <begin position="132"/>
        <end position="152"/>
    </location>
</feature>
<feature type="transmembrane region" description="Helical" evidence="1">
    <location>
        <begin position="59"/>
        <end position="75"/>
    </location>
</feature>
<keyword evidence="1" id="KW-0812">Transmembrane</keyword>
<evidence type="ECO:0000256" key="1">
    <source>
        <dbReference type="SAM" id="Phobius"/>
    </source>
</evidence>
<evidence type="ECO:0000313" key="3">
    <source>
        <dbReference type="Proteomes" id="UP000036780"/>
    </source>
</evidence>
<protein>
    <recommendedName>
        <fullName evidence="4">Lantibiotic ABC transporter permease</fullName>
    </recommendedName>
</protein>
<dbReference type="AlphaFoldDB" id="A0A0L0QKR0"/>
<organism evidence="2 3">
    <name type="scientific">Virgibacillus pantothenticus</name>
    <dbReference type="NCBI Taxonomy" id="1473"/>
    <lineage>
        <taxon>Bacteria</taxon>
        <taxon>Bacillati</taxon>
        <taxon>Bacillota</taxon>
        <taxon>Bacilli</taxon>
        <taxon>Bacillales</taxon>
        <taxon>Bacillaceae</taxon>
        <taxon>Virgibacillus</taxon>
    </lineage>
</organism>
<dbReference type="InterPro" id="IPR021205">
    <property type="entry name" value="Lanti_perm_SpaE/MutE/EpiE-like"/>
</dbReference>
<feature type="transmembrane region" description="Helical" evidence="1">
    <location>
        <begin position="104"/>
        <end position="126"/>
    </location>
</feature>
<keyword evidence="1" id="KW-1133">Transmembrane helix</keyword>
<feature type="transmembrane region" description="Helical" evidence="1">
    <location>
        <begin position="20"/>
        <end position="39"/>
    </location>
</feature>
<feature type="transmembrane region" description="Helical" evidence="1">
    <location>
        <begin position="159"/>
        <end position="181"/>
    </location>
</feature>
<keyword evidence="1" id="KW-0472">Membrane</keyword>
<reference evidence="3" key="1">
    <citation type="submission" date="2015-07" db="EMBL/GenBank/DDBJ databases">
        <title>Fjat-10053 dsm26.</title>
        <authorList>
            <person name="Liu B."/>
            <person name="Wang J."/>
            <person name="Zhu Y."/>
            <person name="Liu G."/>
            <person name="Chen Q."/>
            <person name="Chen Z."/>
            <person name="Lan J."/>
            <person name="Che J."/>
            <person name="Ge C."/>
            <person name="Shi H."/>
            <person name="Pan Z."/>
            <person name="Liu X."/>
        </authorList>
    </citation>
    <scope>NUCLEOTIDE SEQUENCE [LARGE SCALE GENOMIC DNA]</scope>
    <source>
        <strain evidence="3">DSM 26</strain>
    </source>
</reference>
<proteinExistence type="predicted"/>